<accession>A0A2I0UFD9</accession>
<name>A0A2I0UFD9_LIMLA</name>
<evidence type="ECO:0000313" key="1">
    <source>
        <dbReference type="EMBL" id="PKU44761.1"/>
    </source>
</evidence>
<keyword evidence="2" id="KW-1185">Reference proteome</keyword>
<dbReference type="EMBL" id="KZ505805">
    <property type="protein sequence ID" value="PKU44761.1"/>
    <property type="molecule type" value="Genomic_DNA"/>
</dbReference>
<evidence type="ECO:0000313" key="2">
    <source>
        <dbReference type="Proteomes" id="UP000233556"/>
    </source>
</evidence>
<sequence length="287" mass="32377">MLCKNKVMCQGMSRKKGHVISETGESSMSLCAWSGSCCWYSPEVQVLSWAPPEEPQAVGETFGFLKRIHLGSTQSSPCVITAAPTWEQLTCCFHSYPLTIFTLVENKKGRVMSRANQVVDRVRKGPESHLRNSGRKPGVNRRENWNQETWSLSLLAQWTLDQVVFTHQTGFSFIRCPVKIQWSLPSCTDDAALGGAAQTSCPRKAACSFRSLLSLTVRFPDKKHLPVNLPMVQMSVWNHNDIYQRGLETVTGGLQIMNPMPFPHTWKLFNLGCWLSENRALLRLFSQ</sequence>
<dbReference type="AlphaFoldDB" id="A0A2I0UFD9"/>
<gene>
    <name evidence="1" type="ORF">llap_4939</name>
</gene>
<reference evidence="2" key="2">
    <citation type="submission" date="2017-12" db="EMBL/GenBank/DDBJ databases">
        <title>Genome sequence of the Bar-tailed Godwit (Limosa lapponica baueri).</title>
        <authorList>
            <person name="Lima N.C.B."/>
            <person name="Parody-Merino A.M."/>
            <person name="Battley P.F."/>
            <person name="Fidler A.E."/>
            <person name="Prosdocimi F."/>
        </authorList>
    </citation>
    <scope>NUCLEOTIDE SEQUENCE [LARGE SCALE GENOMIC DNA]</scope>
</reference>
<dbReference type="Proteomes" id="UP000233556">
    <property type="component" value="Unassembled WGS sequence"/>
</dbReference>
<protein>
    <submittedName>
        <fullName evidence="1">Uncharacterized protein</fullName>
    </submittedName>
</protein>
<organism evidence="1 2">
    <name type="scientific">Limosa lapponica baueri</name>
    <dbReference type="NCBI Taxonomy" id="1758121"/>
    <lineage>
        <taxon>Eukaryota</taxon>
        <taxon>Metazoa</taxon>
        <taxon>Chordata</taxon>
        <taxon>Craniata</taxon>
        <taxon>Vertebrata</taxon>
        <taxon>Euteleostomi</taxon>
        <taxon>Archelosauria</taxon>
        <taxon>Archosauria</taxon>
        <taxon>Dinosauria</taxon>
        <taxon>Saurischia</taxon>
        <taxon>Theropoda</taxon>
        <taxon>Coelurosauria</taxon>
        <taxon>Aves</taxon>
        <taxon>Neognathae</taxon>
        <taxon>Neoaves</taxon>
        <taxon>Charadriiformes</taxon>
        <taxon>Scolopacidae</taxon>
        <taxon>Limosa</taxon>
    </lineage>
</organism>
<proteinExistence type="predicted"/>
<reference evidence="2" key="1">
    <citation type="submission" date="2017-11" db="EMBL/GenBank/DDBJ databases">
        <authorList>
            <person name="Lima N.C."/>
            <person name="Parody-Merino A.M."/>
            <person name="Battley P.F."/>
            <person name="Fidler A.E."/>
            <person name="Prosdocimi F."/>
        </authorList>
    </citation>
    <scope>NUCLEOTIDE SEQUENCE [LARGE SCALE GENOMIC DNA]</scope>
</reference>